<name>A0ABU8TRW9_9HYPH</name>
<dbReference type="InterPro" id="IPR038161">
    <property type="entry name" value="VirB9/CagX/TrbG_C_sf"/>
</dbReference>
<keyword evidence="5" id="KW-1185">Reference proteome</keyword>
<evidence type="ECO:0000256" key="3">
    <source>
        <dbReference type="SAM" id="SignalP"/>
    </source>
</evidence>
<evidence type="ECO:0000256" key="1">
    <source>
        <dbReference type="ARBA" id="ARBA00006135"/>
    </source>
</evidence>
<feature type="signal peptide" evidence="3">
    <location>
        <begin position="1"/>
        <end position="25"/>
    </location>
</feature>
<feature type="chain" id="PRO_5046120240" evidence="3">
    <location>
        <begin position="26"/>
        <end position="333"/>
    </location>
</feature>
<dbReference type="EMBL" id="JBAKIA010000032">
    <property type="protein sequence ID" value="MEJ8476902.1"/>
    <property type="molecule type" value="Genomic_DNA"/>
</dbReference>
<dbReference type="InterPro" id="IPR010258">
    <property type="entry name" value="Conjugal_tfr_TrbG/VirB9/CagX"/>
</dbReference>
<evidence type="ECO:0000313" key="5">
    <source>
        <dbReference type="Proteomes" id="UP001385499"/>
    </source>
</evidence>
<comment type="caution">
    <text evidence="4">The sequence shown here is derived from an EMBL/GenBank/DDBJ whole genome shotgun (WGS) entry which is preliminary data.</text>
</comment>
<dbReference type="Proteomes" id="UP001385499">
    <property type="component" value="Unassembled WGS sequence"/>
</dbReference>
<reference evidence="4 5" key="1">
    <citation type="submission" date="2024-02" db="EMBL/GenBank/DDBJ databases">
        <title>Roseibium algae sp. nov., isolated from marine alga (Grateloupia sp.), showing potential in myo-inositol conversion.</title>
        <authorList>
            <person name="Wang Y."/>
        </authorList>
    </citation>
    <scope>NUCLEOTIDE SEQUENCE [LARGE SCALE GENOMIC DNA]</scope>
    <source>
        <strain evidence="4 5">H3510</strain>
    </source>
</reference>
<protein>
    <submittedName>
        <fullName evidence="4">TrbG/VirB9 family P-type conjugative transfer protein</fullName>
    </submittedName>
</protein>
<dbReference type="Gene3D" id="2.60.40.2500">
    <property type="match status" value="1"/>
</dbReference>
<dbReference type="InterPro" id="IPR033645">
    <property type="entry name" value="VirB9/CagX/TrbG_C"/>
</dbReference>
<sequence>MNFRILSLTSLLVSSSLFVVCGATAQTPLKRGPATPATASSSTSMAANQRIAAANDVMTASLPAGAVGQAQAQAGGNFGPLARPTSVGGQIQEAWSRPGRKNQGVHIQNHCGDCTYKMRLRQYMVSAIQLPQDVKIVSADVGDTSRFEVKKREDNTLAVKPTGAGVDSSLLIYTQSGEVYTFYLRSEGINSKSVPDLKFRVVGPASVGIGFLEFDKDGNPVAPVVATGLPGASDFLQTAKFDPTALRGWDRYKLWGDRKLRPEQVFRDDHFTYIQYGDKWKGLELPTAYVVIDGIDELVNTRVQGTTFIVESTHALITLKSGQSFMCIQYKGE</sequence>
<gene>
    <name evidence="4" type="ORF">V6575_22740</name>
</gene>
<dbReference type="RefSeq" id="WP_340277752.1">
    <property type="nucleotide sequence ID" value="NZ_JBAKIA010000032.1"/>
</dbReference>
<keyword evidence="2 3" id="KW-0732">Signal</keyword>
<dbReference type="CDD" id="cd06911">
    <property type="entry name" value="VirB9_CagX_TrbG"/>
    <property type="match status" value="1"/>
</dbReference>
<comment type="similarity">
    <text evidence="1">Belongs to the TrbG/VirB9 family.</text>
</comment>
<proteinExistence type="inferred from homology"/>
<evidence type="ECO:0000313" key="4">
    <source>
        <dbReference type="EMBL" id="MEJ8476902.1"/>
    </source>
</evidence>
<organism evidence="4 5">
    <name type="scientific">Roseibium algae</name>
    <dbReference type="NCBI Taxonomy" id="3123038"/>
    <lineage>
        <taxon>Bacteria</taxon>
        <taxon>Pseudomonadati</taxon>
        <taxon>Pseudomonadota</taxon>
        <taxon>Alphaproteobacteria</taxon>
        <taxon>Hyphomicrobiales</taxon>
        <taxon>Stappiaceae</taxon>
        <taxon>Roseibium</taxon>
    </lineage>
</organism>
<accession>A0ABU8TRW9</accession>
<evidence type="ECO:0000256" key="2">
    <source>
        <dbReference type="ARBA" id="ARBA00022729"/>
    </source>
</evidence>
<dbReference type="Pfam" id="PF03524">
    <property type="entry name" value="CagX"/>
    <property type="match status" value="1"/>
</dbReference>